<dbReference type="AlphaFoldDB" id="T1AZF7"/>
<organism evidence="1">
    <name type="scientific">mine drainage metagenome</name>
    <dbReference type="NCBI Taxonomy" id="410659"/>
    <lineage>
        <taxon>unclassified sequences</taxon>
        <taxon>metagenomes</taxon>
        <taxon>ecological metagenomes</taxon>
    </lineage>
</organism>
<proteinExistence type="predicted"/>
<dbReference type="Pfam" id="PF07592">
    <property type="entry name" value="DDE_Tnp_ISAZ013"/>
    <property type="match status" value="1"/>
</dbReference>
<feature type="non-terminal residue" evidence="1">
    <location>
        <position position="331"/>
    </location>
</feature>
<reference evidence="1" key="2">
    <citation type="journal article" date="2014" name="ISME J.">
        <title>Microbial stratification in low pH oxic and suboxic macroscopic growths along an acid mine drainage.</title>
        <authorList>
            <person name="Mendez-Garcia C."/>
            <person name="Mesa V."/>
            <person name="Sprenger R.R."/>
            <person name="Richter M."/>
            <person name="Diez M.S."/>
            <person name="Solano J."/>
            <person name="Bargiela R."/>
            <person name="Golyshina O.V."/>
            <person name="Manteca A."/>
            <person name="Ramos J.L."/>
            <person name="Gallego J.R."/>
            <person name="Llorente I."/>
            <person name="Martins Dos Santos V.A."/>
            <person name="Jensen O.N."/>
            <person name="Pelaez A.I."/>
            <person name="Sanchez J."/>
            <person name="Ferrer M."/>
        </authorList>
    </citation>
    <scope>NUCLEOTIDE SEQUENCE</scope>
</reference>
<accession>T1AZF7</accession>
<dbReference type="EMBL" id="AUZZ01006519">
    <property type="protein sequence ID" value="EQD46024.1"/>
    <property type="molecule type" value="Genomic_DNA"/>
</dbReference>
<reference evidence="1" key="1">
    <citation type="submission" date="2013-08" db="EMBL/GenBank/DDBJ databases">
        <authorList>
            <person name="Mendez C."/>
            <person name="Richter M."/>
            <person name="Ferrer M."/>
            <person name="Sanchez J."/>
        </authorList>
    </citation>
    <scope>NUCLEOTIDE SEQUENCE</scope>
</reference>
<dbReference type="InterPro" id="IPR011518">
    <property type="entry name" value="Transposase_36"/>
</dbReference>
<sequence length="331" mass="36864">VVPTRLRGPGGGRKRLTESDPGLLEALEGLVEPTSRGDPTSALRWTCKSTARLAEELTQQAHPIGAWTVGALLRAQGYSLQGNRKTKEGATHPDRNAQFEHINTMVKRLQQRGQPVISVDTKKKELVGPFKNGGREWQPKGEPEEVDVHDFPDPHLGKVIPYGVFDLSQNEGWVSVGIDHDTAQFAVQAIGRWWKKMGAKRYPDARELLITADGGGSNGSRCRLWKVALQELAMRLGMPIHVCHFPPGTSKWNKIEHRMFSHITQNWRGRPLVSHDVIINLIANTTTQAGLKIRAELDRGIYPVGLKITDAELTGLNLKLAHFHGDWNYTL</sequence>
<comment type="caution">
    <text evidence="1">The sequence shown here is derived from an EMBL/GenBank/DDBJ whole genome shotgun (WGS) entry which is preliminary data.</text>
</comment>
<feature type="non-terminal residue" evidence="1">
    <location>
        <position position="1"/>
    </location>
</feature>
<name>T1AZF7_9ZZZZ</name>
<protein>
    <submittedName>
        <fullName evidence="1">Rhodopirellula transposase family protein</fullName>
    </submittedName>
</protein>
<dbReference type="NCBIfam" id="NF033519">
    <property type="entry name" value="transpos_ISAzo13"/>
    <property type="match status" value="1"/>
</dbReference>
<gene>
    <name evidence="1" type="ORF">B2A_09040</name>
</gene>
<evidence type="ECO:0000313" key="1">
    <source>
        <dbReference type="EMBL" id="EQD46024.1"/>
    </source>
</evidence>